<dbReference type="InterPro" id="IPR025997">
    <property type="entry name" value="SBP_2_dom"/>
</dbReference>
<evidence type="ECO:0000313" key="5">
    <source>
        <dbReference type="EMBL" id="SEH52336.1"/>
    </source>
</evidence>
<dbReference type="InterPro" id="IPR050555">
    <property type="entry name" value="Bact_Solute-Bind_Prot2"/>
</dbReference>
<sequence>MKKALATMLSAAMLGTLVSCGNTKGEKKDTPQSSNNSAGKTIGIAMPAQELERWNSDGQYLKEKFESAGYKVELKFSNNDATKQNNDIIGMIDDGVDLLLVAAVDGTRLAKTLESAQEKDIPVIAYDRLIEGSSAITYYITFDNYEVGKLQADFIKDALKVGSGAGPFNIELVAGDAADSNARYFFEGAYKELEDYINDGTLVVPSGKKTFERVATLAWSTENAKKDMLDNLKKNYSDGTTLDAVLCANDSTANGVVQAIESDYSGTNIPVITGQDGDIPNLKNIVDGKQAMTVYKNVRDEASVAFEVCKTLLNGDIPAAAFAKQLSVDVKYDSESYNNGVKYVQAYVLAPYVITADNLQLLVNTGMYKWDSSNKYLEAVK</sequence>
<keyword evidence="5" id="KW-0813">Transport</keyword>
<dbReference type="Gene3D" id="3.40.50.2300">
    <property type="match status" value="2"/>
</dbReference>
<dbReference type="RefSeq" id="WP_074715426.1">
    <property type="nucleotide sequence ID" value="NZ_FNWV01000003.1"/>
</dbReference>
<dbReference type="GO" id="GO:0030246">
    <property type="term" value="F:carbohydrate binding"/>
    <property type="evidence" value="ECO:0007669"/>
    <property type="project" value="TreeGrafter"/>
</dbReference>
<dbReference type="Proteomes" id="UP000183190">
    <property type="component" value="Unassembled WGS sequence"/>
</dbReference>
<keyword evidence="5" id="KW-0762">Sugar transport</keyword>
<evidence type="ECO:0000313" key="6">
    <source>
        <dbReference type="Proteomes" id="UP000183190"/>
    </source>
</evidence>
<dbReference type="SUPFAM" id="SSF53822">
    <property type="entry name" value="Periplasmic binding protein-like I"/>
    <property type="match status" value="1"/>
</dbReference>
<evidence type="ECO:0000256" key="3">
    <source>
        <dbReference type="SAM" id="SignalP"/>
    </source>
</evidence>
<dbReference type="GO" id="GO:0030288">
    <property type="term" value="C:outer membrane-bounded periplasmic space"/>
    <property type="evidence" value="ECO:0007669"/>
    <property type="project" value="TreeGrafter"/>
</dbReference>
<protein>
    <submittedName>
        <fullName evidence="5">Putative multiple sugar transport system substrate-binding protein</fullName>
    </submittedName>
</protein>
<feature type="domain" description="Periplasmic binding protein" evidence="4">
    <location>
        <begin position="42"/>
        <end position="315"/>
    </location>
</feature>
<accession>A0A1H6J0K9</accession>
<dbReference type="OrthoDB" id="9769193at2"/>
<feature type="signal peptide" evidence="3">
    <location>
        <begin position="1"/>
        <end position="21"/>
    </location>
</feature>
<dbReference type="Pfam" id="PF13407">
    <property type="entry name" value="Peripla_BP_4"/>
    <property type="match status" value="1"/>
</dbReference>
<gene>
    <name evidence="5" type="ORF">SAMN02910265_01235</name>
</gene>
<organism evidence="5 6">
    <name type="scientific">Ruminococcus flavefaciens</name>
    <dbReference type="NCBI Taxonomy" id="1265"/>
    <lineage>
        <taxon>Bacteria</taxon>
        <taxon>Bacillati</taxon>
        <taxon>Bacillota</taxon>
        <taxon>Clostridia</taxon>
        <taxon>Eubacteriales</taxon>
        <taxon>Oscillospiraceae</taxon>
        <taxon>Ruminococcus</taxon>
    </lineage>
</organism>
<keyword evidence="2 3" id="KW-0732">Signal</keyword>
<evidence type="ECO:0000259" key="4">
    <source>
        <dbReference type="Pfam" id="PF13407"/>
    </source>
</evidence>
<dbReference type="CDD" id="cd19994">
    <property type="entry name" value="PBP1_ChvE"/>
    <property type="match status" value="1"/>
</dbReference>
<dbReference type="PANTHER" id="PTHR30036:SF1">
    <property type="entry name" value="D-XYLOSE-BINDING PERIPLASMIC PROTEIN"/>
    <property type="match status" value="1"/>
</dbReference>
<evidence type="ECO:0000256" key="2">
    <source>
        <dbReference type="ARBA" id="ARBA00022729"/>
    </source>
</evidence>
<dbReference type="AlphaFoldDB" id="A0A1H6J0K9"/>
<dbReference type="PROSITE" id="PS51257">
    <property type="entry name" value="PROKAR_LIPOPROTEIN"/>
    <property type="match status" value="1"/>
</dbReference>
<feature type="chain" id="PRO_5038903046" evidence="3">
    <location>
        <begin position="22"/>
        <end position="381"/>
    </location>
</feature>
<dbReference type="EMBL" id="FNWV01000003">
    <property type="protein sequence ID" value="SEH52336.1"/>
    <property type="molecule type" value="Genomic_DNA"/>
</dbReference>
<reference evidence="5 6" key="1">
    <citation type="submission" date="2016-10" db="EMBL/GenBank/DDBJ databases">
        <authorList>
            <person name="de Groot N.N."/>
        </authorList>
    </citation>
    <scope>NUCLEOTIDE SEQUENCE [LARGE SCALE GENOMIC DNA]</scope>
    <source>
        <strain evidence="5 6">YAD2003</strain>
    </source>
</reference>
<comment type="subcellular location">
    <subcellularLocation>
        <location evidence="1">Cell envelope</location>
    </subcellularLocation>
</comment>
<proteinExistence type="predicted"/>
<name>A0A1H6J0K9_RUMFL</name>
<dbReference type="InterPro" id="IPR028082">
    <property type="entry name" value="Peripla_BP_I"/>
</dbReference>
<dbReference type="PANTHER" id="PTHR30036">
    <property type="entry name" value="D-XYLOSE-BINDING PERIPLASMIC PROTEIN"/>
    <property type="match status" value="1"/>
</dbReference>
<evidence type="ECO:0000256" key="1">
    <source>
        <dbReference type="ARBA" id="ARBA00004196"/>
    </source>
</evidence>